<reference evidence="8 9" key="1">
    <citation type="submission" date="2019-06" db="EMBL/GenBank/DDBJ databases">
        <title>Sequencing the genomes of 1000 actinobacteria strains.</title>
        <authorList>
            <person name="Klenk H.-P."/>
        </authorList>
    </citation>
    <scope>NUCLEOTIDE SEQUENCE [LARGE SCALE GENOMIC DNA]</scope>
    <source>
        <strain evidence="8 9">DSM 8251</strain>
    </source>
</reference>
<protein>
    <recommendedName>
        <fullName evidence="6">Aminotransferase</fullName>
        <ecNumber evidence="6">2.6.1.-</ecNumber>
    </recommendedName>
</protein>
<name>A0A542ZTC2_9ACTN</name>
<dbReference type="Proteomes" id="UP000316196">
    <property type="component" value="Unassembled WGS sequence"/>
</dbReference>
<dbReference type="InterPro" id="IPR015424">
    <property type="entry name" value="PyrdxlP-dep_Trfase"/>
</dbReference>
<dbReference type="InterPro" id="IPR004838">
    <property type="entry name" value="NHTrfase_class1_PyrdxlP-BS"/>
</dbReference>
<dbReference type="Pfam" id="PF00155">
    <property type="entry name" value="Aminotran_1_2"/>
    <property type="match status" value="1"/>
</dbReference>
<dbReference type="GO" id="GO:0008483">
    <property type="term" value="F:transaminase activity"/>
    <property type="evidence" value="ECO:0007669"/>
    <property type="project" value="UniProtKB-KW"/>
</dbReference>
<dbReference type="InterPro" id="IPR004839">
    <property type="entry name" value="Aminotransferase_I/II_large"/>
</dbReference>
<dbReference type="EC" id="2.6.1.-" evidence="6"/>
<dbReference type="OrthoDB" id="9763453at2"/>
<dbReference type="InterPro" id="IPR050596">
    <property type="entry name" value="AspAT/PAT-like"/>
</dbReference>
<evidence type="ECO:0000256" key="5">
    <source>
        <dbReference type="ARBA" id="ARBA00022898"/>
    </source>
</evidence>
<evidence type="ECO:0000256" key="1">
    <source>
        <dbReference type="ARBA" id="ARBA00001933"/>
    </source>
</evidence>
<keyword evidence="4 6" id="KW-0808">Transferase</keyword>
<evidence type="ECO:0000256" key="4">
    <source>
        <dbReference type="ARBA" id="ARBA00022679"/>
    </source>
</evidence>
<evidence type="ECO:0000256" key="6">
    <source>
        <dbReference type="RuleBase" id="RU000481"/>
    </source>
</evidence>
<keyword evidence="5" id="KW-0663">Pyridoxal phosphate</keyword>
<dbReference type="PROSITE" id="PS00105">
    <property type="entry name" value="AA_TRANSFER_CLASS_1"/>
    <property type="match status" value="1"/>
</dbReference>
<keyword evidence="3 6" id="KW-0032">Aminotransferase</keyword>
<dbReference type="InterPro" id="IPR015421">
    <property type="entry name" value="PyrdxlP-dep_Trfase_major"/>
</dbReference>
<keyword evidence="9" id="KW-1185">Reference proteome</keyword>
<dbReference type="GO" id="GO:0006520">
    <property type="term" value="P:amino acid metabolic process"/>
    <property type="evidence" value="ECO:0007669"/>
    <property type="project" value="InterPro"/>
</dbReference>
<proteinExistence type="inferred from homology"/>
<evidence type="ECO:0000256" key="3">
    <source>
        <dbReference type="ARBA" id="ARBA00022576"/>
    </source>
</evidence>
<evidence type="ECO:0000256" key="2">
    <source>
        <dbReference type="ARBA" id="ARBA00007441"/>
    </source>
</evidence>
<accession>A0A542ZTC2</accession>
<dbReference type="Gene3D" id="3.40.640.10">
    <property type="entry name" value="Type I PLP-dependent aspartate aminotransferase-like (Major domain)"/>
    <property type="match status" value="1"/>
</dbReference>
<comment type="caution">
    <text evidence="8">The sequence shown here is derived from an EMBL/GenBank/DDBJ whole genome shotgun (WGS) entry which is preliminary data.</text>
</comment>
<dbReference type="CDD" id="cd00609">
    <property type="entry name" value="AAT_like"/>
    <property type="match status" value="1"/>
</dbReference>
<comment type="cofactor">
    <cofactor evidence="1 6">
        <name>pyridoxal 5'-phosphate</name>
        <dbReference type="ChEBI" id="CHEBI:597326"/>
    </cofactor>
</comment>
<dbReference type="AlphaFoldDB" id="A0A542ZTC2"/>
<feature type="domain" description="Aminotransferase class I/classII large" evidence="7">
    <location>
        <begin position="32"/>
        <end position="383"/>
    </location>
</feature>
<dbReference type="PANTHER" id="PTHR46383:SF2">
    <property type="entry name" value="AMINOTRANSFERASE"/>
    <property type="match status" value="1"/>
</dbReference>
<gene>
    <name evidence="8" type="ORF">FB460_1341</name>
</gene>
<dbReference type="GO" id="GO:0030170">
    <property type="term" value="F:pyridoxal phosphate binding"/>
    <property type="evidence" value="ECO:0007669"/>
    <property type="project" value="InterPro"/>
</dbReference>
<dbReference type="EMBL" id="VFOR01000001">
    <property type="protein sequence ID" value="TQL63526.1"/>
    <property type="molecule type" value="Genomic_DNA"/>
</dbReference>
<evidence type="ECO:0000313" key="9">
    <source>
        <dbReference type="Proteomes" id="UP000316196"/>
    </source>
</evidence>
<evidence type="ECO:0000313" key="8">
    <source>
        <dbReference type="EMBL" id="TQL63526.1"/>
    </source>
</evidence>
<organism evidence="8 9">
    <name type="scientific">Propioniferax innocua</name>
    <dbReference type="NCBI Taxonomy" id="1753"/>
    <lineage>
        <taxon>Bacteria</taxon>
        <taxon>Bacillati</taxon>
        <taxon>Actinomycetota</taxon>
        <taxon>Actinomycetes</taxon>
        <taxon>Propionibacteriales</taxon>
        <taxon>Propionibacteriaceae</taxon>
        <taxon>Propioniferax</taxon>
    </lineage>
</organism>
<comment type="similarity">
    <text evidence="2 6">Belongs to the class-I pyridoxal-phosphate-dependent aminotransferase family.</text>
</comment>
<dbReference type="RefSeq" id="WP_142093237.1">
    <property type="nucleotide sequence ID" value="NZ_BAAAMD010000002.1"/>
</dbReference>
<sequence length="391" mass="41913">MSPKVSSRGRLPGFEVMHILDQVAELRHQGIEVISLCVGEPAQGAPTPVRRRAAEMQSDGTDLGYGATLGSPALRAGLVEHYQRRYDLQVSPVDVTIHTGASGALTTCFLAAFDPGDRVALARPGYPAYRNMLTAVGCEVVEIPCGPRERFQPSLDAIRATHADAPLAGLLVASPANPTGTMYTTEEFAAIAQWCQEAGVRLISDEIYHGITFDGRFGDCAWTYNRDAVVVSSFSKLFGMTGWRLGWALVPPDLRPSVHGLTSNLALCAPTTAQEAALAAFTDESLAEADAAVRAFAEARDVVLSRLGRLGWSSVAPADGAFYFWAEPPLGPHADTRAWCAALLDEQRVAVTPGIDFDDVEGHRFIRISLAAGAEAVGRALDRIEEFQSGF</sequence>
<dbReference type="SUPFAM" id="SSF53383">
    <property type="entry name" value="PLP-dependent transferases"/>
    <property type="match status" value="1"/>
</dbReference>
<evidence type="ECO:0000259" key="7">
    <source>
        <dbReference type="Pfam" id="PF00155"/>
    </source>
</evidence>
<dbReference type="PANTHER" id="PTHR46383">
    <property type="entry name" value="ASPARTATE AMINOTRANSFERASE"/>
    <property type="match status" value="1"/>
</dbReference>